<keyword evidence="3 4" id="KW-0862">Zinc</keyword>
<reference evidence="6 7" key="1">
    <citation type="submission" date="2020-02" db="EMBL/GenBank/DDBJ databases">
        <authorList>
            <person name="Hogendoorn C."/>
        </authorList>
    </citation>
    <scope>NUCLEOTIDE SEQUENCE [LARGE SCALE GENOMIC DNA]</scope>
    <source>
        <strain evidence="6">R501</strain>
    </source>
</reference>
<dbReference type="InterPro" id="IPR011059">
    <property type="entry name" value="Metal-dep_hydrolase_composite"/>
</dbReference>
<feature type="binding site" evidence="4">
    <location>
        <position position="299"/>
    </location>
    <ligand>
        <name>Zn(2+)</name>
        <dbReference type="ChEBI" id="CHEBI:29105"/>
    </ligand>
</feature>
<evidence type="ECO:0000259" key="5">
    <source>
        <dbReference type="Pfam" id="PF01979"/>
    </source>
</evidence>
<dbReference type="Gene3D" id="3.20.20.140">
    <property type="entry name" value="Metal-dependent hydrolases"/>
    <property type="match status" value="1"/>
</dbReference>
<feature type="binding site" evidence="4">
    <location>
        <position position="64"/>
    </location>
    <ligand>
        <name>Zn(2+)</name>
        <dbReference type="ChEBI" id="CHEBI:29105"/>
    </ligand>
</feature>
<keyword evidence="2 4" id="KW-0378">Hydrolase</keyword>
<dbReference type="Gene3D" id="2.30.40.10">
    <property type="entry name" value="Urease, subunit C, domain 1"/>
    <property type="match status" value="1"/>
</dbReference>
<dbReference type="PANTHER" id="PTHR43794:SF11">
    <property type="entry name" value="AMIDOHYDROLASE-RELATED DOMAIN-CONTAINING PROTEIN"/>
    <property type="match status" value="1"/>
</dbReference>
<feature type="binding site" evidence="4">
    <location>
        <position position="183"/>
    </location>
    <ligand>
        <name>substrate</name>
    </ligand>
</feature>
<proteinExistence type="inferred from homology"/>
<feature type="binding site" evidence="4">
    <location>
        <position position="93"/>
    </location>
    <ligand>
        <name>substrate</name>
    </ligand>
</feature>
<comment type="cofactor">
    <cofactor evidence="4">
        <name>Zn(2+)</name>
        <dbReference type="ChEBI" id="CHEBI:29105"/>
    </cofactor>
    <text evidence="4">Binds 1 zinc ion per subunit.</text>
</comment>
<feature type="binding site" evidence="4">
    <location>
        <position position="155"/>
    </location>
    <ligand>
        <name>substrate</name>
    </ligand>
</feature>
<feature type="binding site" evidence="4">
    <location>
        <position position="145"/>
    </location>
    <ligand>
        <name>substrate</name>
    </ligand>
</feature>
<keyword evidence="7" id="KW-1185">Reference proteome</keyword>
<dbReference type="Pfam" id="PF01979">
    <property type="entry name" value="Amidohydro_1"/>
    <property type="match status" value="1"/>
</dbReference>
<keyword evidence="1 4" id="KW-0479">Metal-binding</keyword>
<dbReference type="EMBL" id="LR778114">
    <property type="protein sequence ID" value="CAB1128736.1"/>
    <property type="molecule type" value="Genomic_DNA"/>
</dbReference>
<feature type="domain" description="Amidohydrolase-related" evidence="5">
    <location>
        <begin position="55"/>
        <end position="399"/>
    </location>
</feature>
<feature type="binding site" evidence="4">
    <location>
        <position position="299"/>
    </location>
    <ligand>
        <name>substrate</name>
    </ligand>
</feature>
<dbReference type="InterPro" id="IPR023512">
    <property type="entry name" value="Deaminase_MtaD/DadD"/>
</dbReference>
<dbReference type="GO" id="GO:0046872">
    <property type="term" value="F:metal ion binding"/>
    <property type="evidence" value="ECO:0007669"/>
    <property type="project" value="UniProtKB-KW"/>
</dbReference>
<name>A0A6F8ZGH4_9FIRM</name>
<comment type="similarity">
    <text evidence="4">Belongs to the metallo-dependent hydrolases superfamily. MTA/SAH deaminase family.</text>
</comment>
<organism evidence="6 7">
    <name type="scientific">Candidatus Hydrogenisulfobacillus filiaventi</name>
    <dbReference type="NCBI Taxonomy" id="2707344"/>
    <lineage>
        <taxon>Bacteria</taxon>
        <taxon>Bacillati</taxon>
        <taxon>Bacillota</taxon>
        <taxon>Clostridia</taxon>
        <taxon>Eubacteriales</taxon>
        <taxon>Clostridiales Family XVII. Incertae Sedis</taxon>
        <taxon>Candidatus Hydrogenisulfobacillus</taxon>
    </lineage>
</organism>
<evidence type="ECO:0000256" key="4">
    <source>
        <dbReference type="HAMAP-Rule" id="MF_01281"/>
    </source>
</evidence>
<dbReference type="Proteomes" id="UP000503399">
    <property type="component" value="Chromosome"/>
</dbReference>
<dbReference type="SUPFAM" id="SSF51338">
    <property type="entry name" value="Composite domain of metallo-dependent hydrolases"/>
    <property type="match status" value="1"/>
</dbReference>
<dbReference type="SUPFAM" id="SSF51556">
    <property type="entry name" value="Metallo-dependent hydrolases"/>
    <property type="match status" value="1"/>
</dbReference>
<sequence>MRRQLEARAVLTLDAGDRVFAPGRIVWEGDRILAVGPAGDPPDPDAERLVLPEAVVLPGLLNAHNHAAMALLRGYADDSALMPWLRDHIWPVESRLTAEDIYWGTLLAAAEMIRGGTVGFADMYFEVDAVAAAVERSGLRGWIARGLIEAEDPQRRKLAESVEFAARWGGPEHPLITPMLGPHAPYTCSPEYLQAVGEAARRYGLGVHIHLAESREEVAELAARYGQRPFALARGAGLFEVPRCVIAHGVQLTPEDLPALAGLTGGLVPCPVSNAKLGNGIFPYALARDAGLAVGLGTDGPASTNRLDLFTEMRAMAWFQKLAQGRPESFGAREALHLATVGSAAVLGHDGGVLEPGRPADFIAVDLEASPTTPEHDLVSNLVYALDRAQVRWVVVAGRPLLADGRILTFDEAEVRREAARRAARLVQA</sequence>
<dbReference type="GO" id="GO:0090614">
    <property type="term" value="F:5'-methylthioadenosine deaminase activity"/>
    <property type="evidence" value="ECO:0007669"/>
    <property type="project" value="UniProtKB-UniRule"/>
</dbReference>
<evidence type="ECO:0000256" key="1">
    <source>
        <dbReference type="ARBA" id="ARBA00022723"/>
    </source>
</evidence>
<dbReference type="EC" id="3.5.4.28" evidence="4"/>
<dbReference type="PANTHER" id="PTHR43794">
    <property type="entry name" value="AMINOHYDROLASE SSNA-RELATED"/>
    <property type="match status" value="1"/>
</dbReference>
<comment type="catalytic activity">
    <reaction evidence="4">
        <text>S-methyl-5'-thioadenosine + H2O + H(+) = S-methyl-5'-thioinosine + NH4(+)</text>
        <dbReference type="Rhea" id="RHEA:25025"/>
        <dbReference type="ChEBI" id="CHEBI:15377"/>
        <dbReference type="ChEBI" id="CHEBI:15378"/>
        <dbReference type="ChEBI" id="CHEBI:17509"/>
        <dbReference type="ChEBI" id="CHEBI:28938"/>
        <dbReference type="ChEBI" id="CHEBI:48595"/>
        <dbReference type="EC" id="3.5.4.31"/>
    </reaction>
</comment>
<comment type="function">
    <text evidence="4">Catalyzes the deamination of 5-methylthioadenosine and S-adenosyl-L-homocysteine into 5-methylthioinosine and S-inosyl-L-homocysteine, respectively. Is also able to deaminate adenosine.</text>
</comment>
<protein>
    <recommendedName>
        <fullName evidence="4">5-methylthioadenosine/S-adenosylhomocysteine deaminase</fullName>
        <shortName evidence="4">MTA/SAH deaminase</shortName>
        <ecNumber evidence="4">3.5.4.28</ecNumber>
        <ecNumber evidence="4">3.5.4.31</ecNumber>
    </recommendedName>
</protein>
<dbReference type="InterPro" id="IPR032466">
    <property type="entry name" value="Metal_Hydrolase"/>
</dbReference>
<dbReference type="InterPro" id="IPR050287">
    <property type="entry name" value="MTA/SAH_deaminase"/>
</dbReference>
<dbReference type="CDD" id="cd01298">
    <property type="entry name" value="ATZ_TRZ_like"/>
    <property type="match status" value="1"/>
</dbReference>
<accession>A0A6F8ZGH4</accession>
<feature type="binding site" evidence="4">
    <location>
        <position position="66"/>
    </location>
    <ligand>
        <name>Zn(2+)</name>
        <dbReference type="ChEBI" id="CHEBI:29105"/>
    </ligand>
</feature>
<evidence type="ECO:0000313" key="6">
    <source>
        <dbReference type="EMBL" id="CAB1128736.1"/>
    </source>
</evidence>
<evidence type="ECO:0000256" key="3">
    <source>
        <dbReference type="ARBA" id="ARBA00022833"/>
    </source>
</evidence>
<comment type="catalytic activity">
    <reaction evidence="4">
        <text>S-adenosyl-L-homocysteine + H2O + H(+) = S-inosyl-L-homocysteine + NH4(+)</text>
        <dbReference type="Rhea" id="RHEA:20716"/>
        <dbReference type="ChEBI" id="CHEBI:15377"/>
        <dbReference type="ChEBI" id="CHEBI:15378"/>
        <dbReference type="ChEBI" id="CHEBI:28938"/>
        <dbReference type="ChEBI" id="CHEBI:57856"/>
        <dbReference type="ChEBI" id="CHEBI:57985"/>
        <dbReference type="EC" id="3.5.4.28"/>
    </reaction>
</comment>
<dbReference type="InterPro" id="IPR006680">
    <property type="entry name" value="Amidohydro-rel"/>
</dbReference>
<dbReference type="FunFam" id="3.20.20.140:FF:000014">
    <property type="entry name" value="5-methylthioadenosine/S-adenosylhomocysteine deaminase"/>
    <property type="match status" value="1"/>
</dbReference>
<evidence type="ECO:0000256" key="2">
    <source>
        <dbReference type="ARBA" id="ARBA00022801"/>
    </source>
</evidence>
<feature type="binding site" evidence="4">
    <location>
        <position position="210"/>
    </location>
    <ligand>
        <name>Zn(2+)</name>
        <dbReference type="ChEBI" id="CHEBI:29105"/>
    </ligand>
</feature>
<dbReference type="AlphaFoldDB" id="A0A6F8ZGH4"/>
<dbReference type="GO" id="GO:0050270">
    <property type="term" value="F:S-adenosylhomocysteine deaminase activity"/>
    <property type="evidence" value="ECO:0007669"/>
    <property type="project" value="UniProtKB-UniRule"/>
</dbReference>
<evidence type="ECO:0000313" key="7">
    <source>
        <dbReference type="Proteomes" id="UP000503399"/>
    </source>
</evidence>
<gene>
    <name evidence="4 6" type="primary">mtaD</name>
    <name evidence="6" type="ORF">R50_1230</name>
</gene>
<feature type="binding site" evidence="4">
    <location>
        <position position="213"/>
    </location>
    <ligand>
        <name>substrate</name>
    </ligand>
</feature>
<dbReference type="EC" id="3.5.4.31" evidence="4"/>
<dbReference type="HAMAP" id="MF_01281">
    <property type="entry name" value="MTA_SAH_deamin"/>
    <property type="match status" value="1"/>
</dbReference>
<dbReference type="KEGG" id="hfv:R50_1230"/>